<dbReference type="AlphaFoldDB" id="A0A1V4JJY4"/>
<evidence type="ECO:0000256" key="1">
    <source>
        <dbReference type="SAM" id="MobiDB-lite"/>
    </source>
</evidence>
<gene>
    <name evidence="2" type="ORF">AV530_018908</name>
</gene>
<feature type="compositionally biased region" description="Polar residues" evidence="1">
    <location>
        <begin position="28"/>
        <end position="41"/>
    </location>
</feature>
<comment type="caution">
    <text evidence="2">The sequence shown here is derived from an EMBL/GenBank/DDBJ whole genome shotgun (WGS) entry which is preliminary data.</text>
</comment>
<evidence type="ECO:0000313" key="3">
    <source>
        <dbReference type="Proteomes" id="UP000190648"/>
    </source>
</evidence>
<proteinExistence type="predicted"/>
<name>A0A1V4JJY4_PATFA</name>
<dbReference type="EMBL" id="LSYS01007194">
    <property type="protein sequence ID" value="OPJ72502.1"/>
    <property type="molecule type" value="Genomic_DNA"/>
</dbReference>
<accession>A0A1V4JJY4</accession>
<dbReference type="Proteomes" id="UP000190648">
    <property type="component" value="Unassembled WGS sequence"/>
</dbReference>
<keyword evidence="3" id="KW-1185">Reference proteome</keyword>
<sequence>MAAPKSCITHGCTSPESQKEKRKHLVLATSSQLATSEGNNDTTEDGKQSGCPFCWQKIKCCACPGKNLANSNSVILLSIGARAVEQATI</sequence>
<feature type="region of interest" description="Disordered" evidence="1">
    <location>
        <begin position="1"/>
        <end position="47"/>
    </location>
</feature>
<protein>
    <submittedName>
        <fullName evidence="2">Uncharacterized protein</fullName>
    </submittedName>
</protein>
<reference evidence="2 3" key="1">
    <citation type="submission" date="2016-02" db="EMBL/GenBank/DDBJ databases">
        <title>Band-tailed pigeon sequencing and assembly.</title>
        <authorList>
            <person name="Soares A.E."/>
            <person name="Novak B.J."/>
            <person name="Rice E.S."/>
            <person name="O'Connell B."/>
            <person name="Chang D."/>
            <person name="Weber S."/>
            <person name="Shapiro B."/>
        </authorList>
    </citation>
    <scope>NUCLEOTIDE SEQUENCE [LARGE SCALE GENOMIC DNA]</scope>
    <source>
        <strain evidence="2">BTP2013</strain>
        <tissue evidence="2">Blood</tissue>
    </source>
</reference>
<organism evidence="2 3">
    <name type="scientific">Patagioenas fasciata monilis</name>
    <dbReference type="NCBI Taxonomy" id="372326"/>
    <lineage>
        <taxon>Eukaryota</taxon>
        <taxon>Metazoa</taxon>
        <taxon>Chordata</taxon>
        <taxon>Craniata</taxon>
        <taxon>Vertebrata</taxon>
        <taxon>Euteleostomi</taxon>
        <taxon>Archelosauria</taxon>
        <taxon>Archosauria</taxon>
        <taxon>Dinosauria</taxon>
        <taxon>Saurischia</taxon>
        <taxon>Theropoda</taxon>
        <taxon>Coelurosauria</taxon>
        <taxon>Aves</taxon>
        <taxon>Neognathae</taxon>
        <taxon>Neoaves</taxon>
        <taxon>Columbimorphae</taxon>
        <taxon>Columbiformes</taxon>
        <taxon>Columbidae</taxon>
        <taxon>Patagioenas</taxon>
    </lineage>
</organism>
<evidence type="ECO:0000313" key="2">
    <source>
        <dbReference type="EMBL" id="OPJ72502.1"/>
    </source>
</evidence>